<feature type="compositionally biased region" description="Polar residues" evidence="1">
    <location>
        <begin position="840"/>
        <end position="867"/>
    </location>
</feature>
<gene>
    <name evidence="2" type="ORF">B0H15DRAFT_798830</name>
</gene>
<feature type="region of interest" description="Disordered" evidence="1">
    <location>
        <begin position="38"/>
        <end position="147"/>
    </location>
</feature>
<feature type="compositionally biased region" description="Pro residues" evidence="1">
    <location>
        <begin position="288"/>
        <end position="297"/>
    </location>
</feature>
<feature type="compositionally biased region" description="Basic and acidic residues" evidence="1">
    <location>
        <begin position="1034"/>
        <end position="1043"/>
    </location>
</feature>
<dbReference type="Proteomes" id="UP001222325">
    <property type="component" value="Unassembled WGS sequence"/>
</dbReference>
<feature type="region of interest" description="Disordered" evidence="1">
    <location>
        <begin position="278"/>
        <end position="302"/>
    </location>
</feature>
<evidence type="ECO:0000313" key="3">
    <source>
        <dbReference type="Proteomes" id="UP001222325"/>
    </source>
</evidence>
<feature type="region of interest" description="Disordered" evidence="1">
    <location>
        <begin position="707"/>
        <end position="1154"/>
    </location>
</feature>
<feature type="region of interest" description="Disordered" evidence="1">
    <location>
        <begin position="582"/>
        <end position="607"/>
    </location>
</feature>
<feature type="compositionally biased region" description="Polar residues" evidence="1">
    <location>
        <begin position="757"/>
        <end position="779"/>
    </location>
</feature>
<feature type="compositionally biased region" description="Basic residues" evidence="1">
    <location>
        <begin position="1126"/>
        <end position="1139"/>
    </location>
</feature>
<evidence type="ECO:0000313" key="2">
    <source>
        <dbReference type="EMBL" id="KAJ7094676.1"/>
    </source>
</evidence>
<feature type="compositionally biased region" description="Basic and acidic residues" evidence="1">
    <location>
        <begin position="910"/>
        <end position="926"/>
    </location>
</feature>
<feature type="compositionally biased region" description="Basic and acidic residues" evidence="1">
    <location>
        <begin position="38"/>
        <end position="47"/>
    </location>
</feature>
<evidence type="ECO:0000256" key="1">
    <source>
        <dbReference type="SAM" id="MobiDB-lite"/>
    </source>
</evidence>
<feature type="compositionally biased region" description="Polar residues" evidence="1">
    <location>
        <begin position="77"/>
        <end position="88"/>
    </location>
</feature>
<feature type="compositionally biased region" description="Basic and acidic residues" evidence="1">
    <location>
        <begin position="422"/>
        <end position="449"/>
    </location>
</feature>
<comment type="caution">
    <text evidence="2">The sequence shown here is derived from an EMBL/GenBank/DDBJ whole genome shotgun (WGS) entry which is preliminary data.</text>
</comment>
<feature type="compositionally biased region" description="Basic and acidic residues" evidence="1">
    <location>
        <begin position="869"/>
        <end position="878"/>
    </location>
</feature>
<feature type="compositionally biased region" description="Basic and acidic residues" evidence="1">
    <location>
        <begin position="1054"/>
        <end position="1070"/>
    </location>
</feature>
<name>A0AAD6UER1_9AGAR</name>
<proteinExistence type="predicted"/>
<dbReference type="EMBL" id="JARJCN010000014">
    <property type="protein sequence ID" value="KAJ7094676.1"/>
    <property type="molecule type" value="Genomic_DNA"/>
</dbReference>
<organism evidence="2 3">
    <name type="scientific">Mycena belliarum</name>
    <dbReference type="NCBI Taxonomy" id="1033014"/>
    <lineage>
        <taxon>Eukaryota</taxon>
        <taxon>Fungi</taxon>
        <taxon>Dikarya</taxon>
        <taxon>Basidiomycota</taxon>
        <taxon>Agaricomycotina</taxon>
        <taxon>Agaricomycetes</taxon>
        <taxon>Agaricomycetidae</taxon>
        <taxon>Agaricales</taxon>
        <taxon>Marasmiineae</taxon>
        <taxon>Mycenaceae</taxon>
        <taxon>Mycena</taxon>
    </lineage>
</organism>
<feature type="region of interest" description="Disordered" evidence="1">
    <location>
        <begin position="621"/>
        <end position="641"/>
    </location>
</feature>
<feature type="region of interest" description="Disordered" evidence="1">
    <location>
        <begin position="331"/>
        <end position="350"/>
    </location>
</feature>
<accession>A0AAD6UER1</accession>
<feature type="compositionally biased region" description="Basic and acidic residues" evidence="1">
    <location>
        <begin position="1092"/>
        <end position="1104"/>
    </location>
</feature>
<reference evidence="2" key="1">
    <citation type="submission" date="2023-03" db="EMBL/GenBank/DDBJ databases">
        <title>Massive genome expansion in bonnet fungi (Mycena s.s.) driven by repeated elements and novel gene families across ecological guilds.</title>
        <authorList>
            <consortium name="Lawrence Berkeley National Laboratory"/>
            <person name="Harder C.B."/>
            <person name="Miyauchi S."/>
            <person name="Viragh M."/>
            <person name="Kuo A."/>
            <person name="Thoen E."/>
            <person name="Andreopoulos B."/>
            <person name="Lu D."/>
            <person name="Skrede I."/>
            <person name="Drula E."/>
            <person name="Henrissat B."/>
            <person name="Morin E."/>
            <person name="Kohler A."/>
            <person name="Barry K."/>
            <person name="LaButti K."/>
            <person name="Morin E."/>
            <person name="Salamov A."/>
            <person name="Lipzen A."/>
            <person name="Mereny Z."/>
            <person name="Hegedus B."/>
            <person name="Baldrian P."/>
            <person name="Stursova M."/>
            <person name="Weitz H."/>
            <person name="Taylor A."/>
            <person name="Grigoriev I.V."/>
            <person name="Nagy L.G."/>
            <person name="Martin F."/>
            <person name="Kauserud H."/>
        </authorList>
    </citation>
    <scope>NUCLEOTIDE SEQUENCE</scope>
    <source>
        <strain evidence="2">CBHHK173m</strain>
    </source>
</reference>
<dbReference type="AlphaFoldDB" id="A0AAD6UER1"/>
<protein>
    <submittedName>
        <fullName evidence="2">Uncharacterized protein</fullName>
    </submittedName>
</protein>
<sequence length="1154" mass="125569">MPLTFGTPDSSILSSMPAGGTDFTMFKFKSIGKEPELLKRISSREEGVSYQHSPSPEPEPYLTPYASEARTRPSLLQALTNHATTSLSREPEGFPVASSSSQREPPLSPTAEVPSESPSLNYELQYPDKPAAANVAPHKSPLAPPQTPFIPNYVALKELHMRLETSHKVLAAPPPATKAPPPPHDFPRPSLIAANNAVHHSEKTHTSAKEALKASQTRVSTSEQSVAAAQTIVDTLSQALVASRAALEAAQKSLVEARQAAEEAQAALMESRVAADAAEETKRLLEEPLPPRAPTPEPSNDNREVIGEMQKDLDALKLWVEVQEAGHVPLPVVGRDTSRDREEEEEREASLMVVPDDTDTDVEVHNANGIFENFPRVDGGDVDMDADRVLEVDAAESLMALADQKAICKNKQSQNRAPSPKSLEEKGRPELLRDPAAVERPHLDEAPEDSLAREATLRKLQEVQRQRIRIQKEQAQAAAALSILKERQSAAARISTSVPPSNTSILDVKLQHGNVSARAVVLPPSTAAEAKVKTKKPKAMSGGVRLGLDIVTVKADPDPSIPSDPSPALERAAALGLRVRPPVHVGGTHSAPSSKAGPSKAGPSKKMRNYSLPPIIHFERDSSSPEEFSACRTGSDEGDIPIIQPTKAPKLPLELSTDIQLINLRFALQEKGITWEAISKSRPKLPVVKAEAPDDALRPVQPASPAIQTTNIAPPQPPLQVKSHISSPTPGPPMVASAVLMGPLKPLPSRKQLPKFNKTTPLAASNNNQSVKPATSQPPASQPLAMPASTLNMQKQSRPFPAAPISSPPQQSPPAVAIPNLTSDTSLRHADLPEAPALPDTQTNAFSHSSTPATEAPSPDTSGSNYRPLTERVSDVRRRPSPPLYNTRSPRPRSRTPERYKGTSNPYKSEPARYDRRTPDPFRRTPDPFSRYSSPKWTPGWMPEPVRKPPTPPRLYTPPRTQRPASPPLRRRDDHPPQRPFSDRYSPGSPARPWTRHDSPPTGPRHGAPRVPSNPQKRSREDDYTAPIHPQKRFKNEGRDAARARPASPPRSWPAREAETERPSLEHRLGAPDPGVHFIGRGESYRPPADFSDEHNDERSHKPTEGQGLLSRLSDPTARGSARGRGGPRGRANNRGRGRGRGERTERSLADRME</sequence>
<feature type="compositionally biased region" description="Basic and acidic residues" evidence="1">
    <location>
        <begin position="1140"/>
        <end position="1154"/>
    </location>
</feature>
<keyword evidence="3" id="KW-1185">Reference proteome</keyword>
<feature type="compositionally biased region" description="Low complexity" evidence="1">
    <location>
        <begin position="590"/>
        <end position="602"/>
    </location>
</feature>
<feature type="region of interest" description="Disordered" evidence="1">
    <location>
        <begin position="409"/>
        <end position="449"/>
    </location>
</feature>